<protein>
    <submittedName>
        <fullName evidence="2">Uncharacterized protein</fullName>
    </submittedName>
</protein>
<proteinExistence type="predicted"/>
<gene>
    <name evidence="2" type="ORF">TNCV_1246251</name>
</gene>
<organism evidence="2 3">
    <name type="scientific">Trichonephila clavipes</name>
    <name type="common">Golden silk orbweaver</name>
    <name type="synonym">Nephila clavipes</name>
    <dbReference type="NCBI Taxonomy" id="2585209"/>
    <lineage>
        <taxon>Eukaryota</taxon>
        <taxon>Metazoa</taxon>
        <taxon>Ecdysozoa</taxon>
        <taxon>Arthropoda</taxon>
        <taxon>Chelicerata</taxon>
        <taxon>Arachnida</taxon>
        <taxon>Araneae</taxon>
        <taxon>Araneomorphae</taxon>
        <taxon>Entelegynae</taxon>
        <taxon>Araneoidea</taxon>
        <taxon>Nephilidae</taxon>
        <taxon>Trichonephila</taxon>
    </lineage>
</organism>
<name>A0A8X6RBT7_TRICX</name>
<dbReference type="EMBL" id="BMAU01021123">
    <property type="protein sequence ID" value="GFX91210.1"/>
    <property type="molecule type" value="Genomic_DNA"/>
</dbReference>
<feature type="region of interest" description="Disordered" evidence="1">
    <location>
        <begin position="1"/>
        <end position="33"/>
    </location>
</feature>
<evidence type="ECO:0000313" key="3">
    <source>
        <dbReference type="Proteomes" id="UP000887159"/>
    </source>
</evidence>
<accession>A0A8X6RBT7</accession>
<sequence length="88" mass="10350">MSSKSARRSTDYRRKKRRFYGNQHSKDQTLEPVAVDVTSASSKKLCLDSYSYQRNSNERERLRIQMSLSSRRFGNTVPENIRIFQENG</sequence>
<comment type="caution">
    <text evidence="2">The sequence shown here is derived from an EMBL/GenBank/DDBJ whole genome shotgun (WGS) entry which is preliminary data.</text>
</comment>
<dbReference type="Proteomes" id="UP000887159">
    <property type="component" value="Unassembled WGS sequence"/>
</dbReference>
<keyword evidence="3" id="KW-1185">Reference proteome</keyword>
<dbReference type="AlphaFoldDB" id="A0A8X6RBT7"/>
<reference evidence="2" key="1">
    <citation type="submission" date="2020-08" db="EMBL/GenBank/DDBJ databases">
        <title>Multicomponent nature underlies the extraordinary mechanical properties of spider dragline silk.</title>
        <authorList>
            <person name="Kono N."/>
            <person name="Nakamura H."/>
            <person name="Mori M."/>
            <person name="Yoshida Y."/>
            <person name="Ohtoshi R."/>
            <person name="Malay A.D."/>
            <person name="Moran D.A.P."/>
            <person name="Tomita M."/>
            <person name="Numata K."/>
            <person name="Arakawa K."/>
        </authorList>
    </citation>
    <scope>NUCLEOTIDE SEQUENCE</scope>
</reference>
<evidence type="ECO:0000313" key="2">
    <source>
        <dbReference type="EMBL" id="GFX91210.1"/>
    </source>
</evidence>
<evidence type="ECO:0000256" key="1">
    <source>
        <dbReference type="SAM" id="MobiDB-lite"/>
    </source>
</evidence>